<name>L0AAX6_CALLD</name>
<reference evidence="2" key="1">
    <citation type="submission" date="2012-03" db="EMBL/GenBank/DDBJ databases">
        <title>Complete genome of Caldisphaera lagunensis DSM 15908.</title>
        <authorList>
            <person name="Lucas S."/>
            <person name="Copeland A."/>
            <person name="Lapidus A."/>
            <person name="Glavina del Rio T."/>
            <person name="Dalin E."/>
            <person name="Tice H."/>
            <person name="Bruce D."/>
            <person name="Goodwin L."/>
            <person name="Pitluck S."/>
            <person name="Peters L."/>
            <person name="Mikhailova N."/>
            <person name="Teshima H."/>
            <person name="Kyrpides N."/>
            <person name="Mavromatis K."/>
            <person name="Ivanova N."/>
            <person name="Brettin T."/>
            <person name="Detter J.C."/>
            <person name="Han C."/>
            <person name="Larimer F."/>
            <person name="Land M."/>
            <person name="Hauser L."/>
            <person name="Markowitz V."/>
            <person name="Cheng J.-F."/>
            <person name="Hugenholtz P."/>
            <person name="Woyke T."/>
            <person name="Wu D."/>
            <person name="Spring S."/>
            <person name="Schroeder M."/>
            <person name="Brambilla E."/>
            <person name="Klenk H.-P."/>
            <person name="Eisen J.A."/>
        </authorList>
    </citation>
    <scope>NUCLEOTIDE SEQUENCE [LARGE SCALE GENOMIC DNA]</scope>
    <source>
        <strain evidence="2">DSM 15908 / JCM 11604 / IC-154</strain>
    </source>
</reference>
<keyword evidence="2" id="KW-1185">Reference proteome</keyword>
<dbReference type="HOGENOM" id="CLU_181971_0_0_2"/>
<dbReference type="KEGG" id="clg:Calag_0411"/>
<dbReference type="Proteomes" id="UP000010469">
    <property type="component" value="Chromosome"/>
</dbReference>
<dbReference type="AlphaFoldDB" id="L0AAX6"/>
<gene>
    <name evidence="1" type="ordered locus">Calag_0411</name>
</gene>
<protein>
    <submittedName>
        <fullName evidence="1">Uncharacterized protein</fullName>
    </submittedName>
</protein>
<evidence type="ECO:0000313" key="2">
    <source>
        <dbReference type="Proteomes" id="UP000010469"/>
    </source>
</evidence>
<dbReference type="RefSeq" id="WP_015232078.1">
    <property type="nucleotide sequence ID" value="NC_019791.1"/>
</dbReference>
<evidence type="ECO:0000313" key="1">
    <source>
        <dbReference type="EMBL" id="AFZ70180.1"/>
    </source>
</evidence>
<accession>L0AAX6</accession>
<dbReference type="InParanoid" id="L0AAX6"/>
<dbReference type="STRING" id="1056495.Calag_0411"/>
<dbReference type="eggNOG" id="arCOG05511">
    <property type="taxonomic scope" value="Archaea"/>
</dbReference>
<sequence length="95" mass="11346">MIKYQKLIKFIENNPAYSYKEEGNIIEIIFNTPSIQEAAESDDVSETGRNMHIMLRRNKNDEIEVIDAEIEGLNYHKKMSKEEIEWWLNTIDMMY</sequence>
<proteinExistence type="predicted"/>
<dbReference type="GeneID" id="14211671"/>
<dbReference type="EMBL" id="CP003378">
    <property type="protein sequence ID" value="AFZ70180.1"/>
    <property type="molecule type" value="Genomic_DNA"/>
</dbReference>
<organism evidence="1 2">
    <name type="scientific">Caldisphaera lagunensis (strain DSM 15908 / JCM 11604 / ANMR 0165 / IC-154)</name>
    <dbReference type="NCBI Taxonomy" id="1056495"/>
    <lineage>
        <taxon>Archaea</taxon>
        <taxon>Thermoproteota</taxon>
        <taxon>Thermoprotei</taxon>
        <taxon>Acidilobales</taxon>
        <taxon>Caldisphaeraceae</taxon>
        <taxon>Caldisphaera</taxon>
    </lineage>
</organism>